<evidence type="ECO:0000313" key="2">
    <source>
        <dbReference type="Proteomes" id="UP000027138"/>
    </source>
</evidence>
<protein>
    <submittedName>
        <fullName evidence="1">Uncharacterized protein</fullName>
    </submittedName>
</protein>
<accession>A0A067JIZ9</accession>
<name>A0A067JIZ9_JATCU</name>
<reference evidence="1 2" key="1">
    <citation type="journal article" date="2014" name="PLoS ONE">
        <title>Global Analysis of Gene Expression Profiles in Physic Nut (Jatropha curcas L.) Seedlings Exposed to Salt Stress.</title>
        <authorList>
            <person name="Zhang L."/>
            <person name="Zhang C."/>
            <person name="Wu P."/>
            <person name="Chen Y."/>
            <person name="Li M."/>
            <person name="Jiang H."/>
            <person name="Wu G."/>
        </authorList>
    </citation>
    <scope>NUCLEOTIDE SEQUENCE [LARGE SCALE GENOMIC DNA]</scope>
    <source>
        <strain evidence="2">cv. GZQX0401</strain>
        <tissue evidence="1">Young leaves</tissue>
    </source>
</reference>
<dbReference type="EMBL" id="KK915185">
    <property type="protein sequence ID" value="KDP23847.1"/>
    <property type="molecule type" value="Genomic_DNA"/>
</dbReference>
<gene>
    <name evidence="1" type="ORF">JCGZ_27151</name>
</gene>
<dbReference type="AlphaFoldDB" id="A0A067JIZ9"/>
<keyword evidence="2" id="KW-1185">Reference proteome</keyword>
<proteinExistence type="predicted"/>
<evidence type="ECO:0000313" key="1">
    <source>
        <dbReference type="EMBL" id="KDP23847.1"/>
    </source>
</evidence>
<sequence>MALFQDDENKGESKKKEQVDEIWQDEEIFAKKVTNTKAESEIIAFEKLDKLEKMDKKIKKINVFMKSKGLDQYLDMDDDEDEELELKSTIPLTYKMPKLSKYDGTGDPKVHACSTKL</sequence>
<dbReference type="Proteomes" id="UP000027138">
    <property type="component" value="Unassembled WGS sequence"/>
</dbReference>
<organism evidence="1 2">
    <name type="scientific">Jatropha curcas</name>
    <name type="common">Barbados nut</name>
    <dbReference type="NCBI Taxonomy" id="180498"/>
    <lineage>
        <taxon>Eukaryota</taxon>
        <taxon>Viridiplantae</taxon>
        <taxon>Streptophyta</taxon>
        <taxon>Embryophyta</taxon>
        <taxon>Tracheophyta</taxon>
        <taxon>Spermatophyta</taxon>
        <taxon>Magnoliopsida</taxon>
        <taxon>eudicotyledons</taxon>
        <taxon>Gunneridae</taxon>
        <taxon>Pentapetalae</taxon>
        <taxon>rosids</taxon>
        <taxon>fabids</taxon>
        <taxon>Malpighiales</taxon>
        <taxon>Euphorbiaceae</taxon>
        <taxon>Crotonoideae</taxon>
        <taxon>Jatropheae</taxon>
        <taxon>Jatropha</taxon>
    </lineage>
</organism>